<keyword evidence="2" id="KW-0460">Magnesium</keyword>
<dbReference type="RefSeq" id="WP_047094622.1">
    <property type="nucleotide sequence ID" value="NZ_LBHU01000005.1"/>
</dbReference>
<dbReference type="PRINTS" id="PR00377">
    <property type="entry name" value="IMPHPHTASES"/>
</dbReference>
<feature type="binding site" evidence="2">
    <location>
        <position position="91"/>
    </location>
    <ligand>
        <name>Mg(2+)</name>
        <dbReference type="ChEBI" id="CHEBI:18420"/>
        <label>1</label>
        <note>catalytic</note>
    </ligand>
</feature>
<evidence type="ECO:0000256" key="2">
    <source>
        <dbReference type="PIRSR" id="PIRSR600760-2"/>
    </source>
</evidence>
<keyword evidence="2" id="KW-0479">Metal-binding</keyword>
<feature type="binding site" evidence="2">
    <location>
        <position position="212"/>
    </location>
    <ligand>
        <name>Mg(2+)</name>
        <dbReference type="ChEBI" id="CHEBI:18420"/>
        <label>1</label>
        <note>catalytic</note>
    </ligand>
</feature>
<sequence>MALHRAMEDLLRTVTEKAIMPRFRNLAEGEIEDKGGNDPVTVADRDSEHMLREGLEKIIPGLAFVGEEQVHVDPSALDGLTGDCWIVDPIDGTRNFAAGKPPFGILIAMASGGEAHTGWIYDCLSGRFCVAHSGKGAFIGSEKVTAIPTGETPPVAAISLIFMDDAQREAMKAHIMPHYRLTDIPYCAAEQYPRLALGTNDVSIFERTLAWDHAAGVLWLNEAGGKAARLDGSAYRVDEWNRKGLVGAASPAMWEDMVERLNALEA</sequence>
<comment type="caution">
    <text evidence="3">The sequence shown here is derived from an EMBL/GenBank/DDBJ whole genome shotgun (WGS) entry which is preliminary data.</text>
</comment>
<feature type="binding site" evidence="2">
    <location>
        <position position="90"/>
    </location>
    <ligand>
        <name>Mg(2+)</name>
        <dbReference type="ChEBI" id="CHEBI:18420"/>
        <label>2</label>
    </ligand>
</feature>
<dbReference type="Gene3D" id="3.40.190.80">
    <property type="match status" value="1"/>
</dbReference>
<evidence type="ECO:0000313" key="3">
    <source>
        <dbReference type="EMBL" id="KLI62796.1"/>
    </source>
</evidence>
<evidence type="ECO:0000313" key="4">
    <source>
        <dbReference type="Proteomes" id="UP000053455"/>
    </source>
</evidence>
<accession>A0A0H0XLE8</accession>
<evidence type="ECO:0000256" key="1">
    <source>
        <dbReference type="ARBA" id="ARBA00009759"/>
    </source>
</evidence>
<dbReference type="PANTHER" id="PTHR20854:SF4">
    <property type="entry name" value="INOSITOL-1-MONOPHOSPHATASE-RELATED"/>
    <property type="match status" value="1"/>
</dbReference>
<dbReference type="SUPFAM" id="SSF56655">
    <property type="entry name" value="Carbohydrate phosphatase"/>
    <property type="match status" value="1"/>
</dbReference>
<dbReference type="GO" id="GO:0006020">
    <property type="term" value="P:inositol metabolic process"/>
    <property type="evidence" value="ECO:0007669"/>
    <property type="project" value="TreeGrafter"/>
</dbReference>
<dbReference type="Gene3D" id="3.30.540.10">
    <property type="entry name" value="Fructose-1,6-Bisphosphatase, subunit A, domain 1"/>
    <property type="match status" value="1"/>
</dbReference>
<dbReference type="AlphaFoldDB" id="A0A0H0XLE8"/>
<feature type="binding site" evidence="2">
    <location>
        <position position="67"/>
    </location>
    <ligand>
        <name>Mg(2+)</name>
        <dbReference type="ChEBI" id="CHEBI:18420"/>
        <label>1</label>
        <note>catalytic</note>
    </ligand>
</feature>
<feature type="binding site" evidence="2">
    <location>
        <position position="88"/>
    </location>
    <ligand>
        <name>Mg(2+)</name>
        <dbReference type="ChEBI" id="CHEBI:18420"/>
        <label>1</label>
        <note>catalytic</note>
    </ligand>
</feature>
<dbReference type="PANTHER" id="PTHR20854">
    <property type="entry name" value="INOSITOL MONOPHOSPHATASE"/>
    <property type="match status" value="1"/>
</dbReference>
<name>A0A0H0XLE8_9SPHN</name>
<proteinExistence type="inferred from homology"/>
<dbReference type="GO" id="GO:0046872">
    <property type="term" value="F:metal ion binding"/>
    <property type="evidence" value="ECO:0007669"/>
    <property type="project" value="UniProtKB-KW"/>
</dbReference>
<dbReference type="GO" id="GO:0007165">
    <property type="term" value="P:signal transduction"/>
    <property type="evidence" value="ECO:0007669"/>
    <property type="project" value="TreeGrafter"/>
</dbReference>
<dbReference type="InterPro" id="IPR000760">
    <property type="entry name" value="Inositol_monophosphatase-like"/>
</dbReference>
<dbReference type="GO" id="GO:0008934">
    <property type="term" value="F:inositol monophosphate 1-phosphatase activity"/>
    <property type="evidence" value="ECO:0007669"/>
    <property type="project" value="TreeGrafter"/>
</dbReference>
<dbReference type="PATRIC" id="fig|874156.12.peg.2763"/>
<gene>
    <name evidence="3" type="ORF">AAV99_13400</name>
</gene>
<protein>
    <submittedName>
        <fullName evidence="3">Inositol monophosphatase</fullName>
    </submittedName>
</protein>
<dbReference type="EMBL" id="LBHU01000005">
    <property type="protein sequence ID" value="KLI62796.1"/>
    <property type="molecule type" value="Genomic_DNA"/>
</dbReference>
<dbReference type="STRING" id="874156.GCA_001021555_02440"/>
<comment type="similarity">
    <text evidence="1">Belongs to the inositol monophosphatase superfamily.</text>
</comment>
<organism evidence="3 4">
    <name type="scientific">Aurantiacibacter marinus</name>
    <dbReference type="NCBI Taxonomy" id="874156"/>
    <lineage>
        <taxon>Bacteria</taxon>
        <taxon>Pseudomonadati</taxon>
        <taxon>Pseudomonadota</taxon>
        <taxon>Alphaproteobacteria</taxon>
        <taxon>Sphingomonadales</taxon>
        <taxon>Erythrobacteraceae</taxon>
        <taxon>Aurantiacibacter</taxon>
    </lineage>
</organism>
<dbReference type="Pfam" id="PF00459">
    <property type="entry name" value="Inositol_P"/>
    <property type="match status" value="1"/>
</dbReference>
<keyword evidence="4" id="KW-1185">Reference proteome</keyword>
<reference evidence="3 4" key="1">
    <citation type="submission" date="2015-04" db="EMBL/GenBank/DDBJ databases">
        <title>The draft genome sequence of Erythrobacter marinus HWDM-33.</title>
        <authorList>
            <person name="Zhuang L."/>
            <person name="Liu Y."/>
            <person name="Shao Z."/>
        </authorList>
    </citation>
    <scope>NUCLEOTIDE SEQUENCE [LARGE SCALE GENOMIC DNA]</scope>
    <source>
        <strain evidence="3 4">HWDM-33</strain>
    </source>
</reference>
<comment type="cofactor">
    <cofactor evidence="2">
        <name>Mg(2+)</name>
        <dbReference type="ChEBI" id="CHEBI:18420"/>
    </cofactor>
</comment>
<dbReference type="Proteomes" id="UP000053455">
    <property type="component" value="Unassembled WGS sequence"/>
</dbReference>